<organism evidence="3 4">
    <name type="scientific">Streptacidiphilus monticola</name>
    <dbReference type="NCBI Taxonomy" id="2161674"/>
    <lineage>
        <taxon>Bacteria</taxon>
        <taxon>Bacillati</taxon>
        <taxon>Actinomycetota</taxon>
        <taxon>Actinomycetes</taxon>
        <taxon>Kitasatosporales</taxon>
        <taxon>Streptomycetaceae</taxon>
        <taxon>Streptacidiphilus</taxon>
    </lineage>
</organism>
<comment type="caution">
    <text evidence="3">The sequence shown here is derived from an EMBL/GenBank/DDBJ whole genome shotgun (WGS) entry which is preliminary data.</text>
</comment>
<dbReference type="InterPro" id="IPR047137">
    <property type="entry name" value="ORF3"/>
</dbReference>
<dbReference type="PANTHER" id="PTHR33824:SF7">
    <property type="entry name" value="POLYKETIDE CYCLASE_DEHYDRASE AND LIPID TRANSPORT SUPERFAMILY PROTEIN"/>
    <property type="match status" value="1"/>
</dbReference>
<evidence type="ECO:0000256" key="1">
    <source>
        <dbReference type="SAM" id="MobiDB-lite"/>
    </source>
</evidence>
<evidence type="ECO:0000259" key="2">
    <source>
        <dbReference type="Pfam" id="PF03364"/>
    </source>
</evidence>
<feature type="compositionally biased region" description="Low complexity" evidence="1">
    <location>
        <begin position="151"/>
        <end position="176"/>
    </location>
</feature>
<dbReference type="PANTHER" id="PTHR33824">
    <property type="entry name" value="POLYKETIDE CYCLASE/DEHYDRASE AND LIPID TRANSPORT SUPERFAMILY PROTEIN"/>
    <property type="match status" value="1"/>
</dbReference>
<dbReference type="Pfam" id="PF03364">
    <property type="entry name" value="Polyketide_cyc"/>
    <property type="match status" value="1"/>
</dbReference>
<feature type="domain" description="Coenzyme Q-binding protein COQ10 START" evidence="2">
    <location>
        <begin position="10"/>
        <end position="131"/>
    </location>
</feature>
<sequence>MSMVKESIDVDCPIRQVYNQWTQFEDFPAFMDGVEDVRQIDATHNHWRTRIGGVEREFDTEIIDQQPDDRITWRAVSGDVQQMGTVSFQPLDDRHTRVSLAMDYQPQGMVEKAGELTGTVQRRIKGDLKHFKEFIEERGMETGGWRGQVRPGMGTTPSTGMGTPSAGTGMGSPSPGLGDPSTGMDNPPMGGTGQMPPSGI</sequence>
<dbReference type="RefSeq" id="WP_380586423.1">
    <property type="nucleotide sequence ID" value="NZ_JBHSQJ010000099.1"/>
</dbReference>
<proteinExistence type="predicted"/>
<dbReference type="InterPro" id="IPR005031">
    <property type="entry name" value="COQ10_START"/>
</dbReference>
<dbReference type="SUPFAM" id="SSF55961">
    <property type="entry name" value="Bet v1-like"/>
    <property type="match status" value="1"/>
</dbReference>
<keyword evidence="4" id="KW-1185">Reference proteome</keyword>
<evidence type="ECO:0000313" key="4">
    <source>
        <dbReference type="Proteomes" id="UP001596174"/>
    </source>
</evidence>
<dbReference type="Gene3D" id="3.30.530.20">
    <property type="match status" value="1"/>
</dbReference>
<evidence type="ECO:0000313" key="3">
    <source>
        <dbReference type="EMBL" id="MFC5910013.1"/>
    </source>
</evidence>
<dbReference type="InterPro" id="IPR023393">
    <property type="entry name" value="START-like_dom_sf"/>
</dbReference>
<name>A0ABW1G7J7_9ACTN</name>
<accession>A0ABW1G7J7</accession>
<dbReference type="CDD" id="cd07817">
    <property type="entry name" value="SRPBCC_8"/>
    <property type="match status" value="1"/>
</dbReference>
<protein>
    <submittedName>
        <fullName evidence="3">SRPBCC family protein</fullName>
    </submittedName>
</protein>
<gene>
    <name evidence="3" type="ORF">ACFP3V_22690</name>
</gene>
<dbReference type="Proteomes" id="UP001596174">
    <property type="component" value="Unassembled WGS sequence"/>
</dbReference>
<reference evidence="4" key="1">
    <citation type="journal article" date="2019" name="Int. J. Syst. Evol. Microbiol.">
        <title>The Global Catalogue of Microorganisms (GCM) 10K type strain sequencing project: providing services to taxonomists for standard genome sequencing and annotation.</title>
        <authorList>
            <consortium name="The Broad Institute Genomics Platform"/>
            <consortium name="The Broad Institute Genome Sequencing Center for Infectious Disease"/>
            <person name="Wu L."/>
            <person name="Ma J."/>
        </authorList>
    </citation>
    <scope>NUCLEOTIDE SEQUENCE [LARGE SCALE GENOMIC DNA]</scope>
    <source>
        <strain evidence="4">JCM 4816</strain>
    </source>
</reference>
<feature type="region of interest" description="Disordered" evidence="1">
    <location>
        <begin position="143"/>
        <end position="200"/>
    </location>
</feature>
<dbReference type="EMBL" id="JBHSQJ010000099">
    <property type="protein sequence ID" value="MFC5910013.1"/>
    <property type="molecule type" value="Genomic_DNA"/>
</dbReference>